<name>A0A4S5BCZ9_9BURK</name>
<keyword evidence="2" id="KW-1185">Reference proteome</keyword>
<dbReference type="AlphaFoldDB" id="A0A4S5BCZ9"/>
<organism evidence="1 2">
    <name type="scientific">Lampropedia aestuarii</name>
    <dbReference type="NCBI Taxonomy" id="2562762"/>
    <lineage>
        <taxon>Bacteria</taxon>
        <taxon>Pseudomonadati</taxon>
        <taxon>Pseudomonadota</taxon>
        <taxon>Betaproteobacteria</taxon>
        <taxon>Burkholderiales</taxon>
        <taxon>Comamonadaceae</taxon>
        <taxon>Lampropedia</taxon>
    </lineage>
</organism>
<dbReference type="Proteomes" id="UP000306236">
    <property type="component" value="Unassembled WGS sequence"/>
</dbReference>
<gene>
    <name evidence="1" type="ORF">E8K88_17845</name>
</gene>
<sequence length="86" mass="8989">MFGTTVLIWKGMRLIEERRGSQITSYVPLARLDASGDATEQGGLGTQADPAEVAPSAQQLENEARIAEALKGLEPTPHSGAGIAAN</sequence>
<feature type="non-terminal residue" evidence="1">
    <location>
        <position position="86"/>
    </location>
</feature>
<proteinExistence type="predicted"/>
<evidence type="ECO:0000313" key="1">
    <source>
        <dbReference type="EMBL" id="THJ30094.1"/>
    </source>
</evidence>
<accession>A0A4S5BCZ9</accession>
<evidence type="ECO:0000313" key="2">
    <source>
        <dbReference type="Proteomes" id="UP000306236"/>
    </source>
</evidence>
<comment type="caution">
    <text evidence="1">The sequence shown here is derived from an EMBL/GenBank/DDBJ whole genome shotgun (WGS) entry which is preliminary data.</text>
</comment>
<protein>
    <submittedName>
        <fullName evidence="1">Uncharacterized protein</fullName>
    </submittedName>
</protein>
<dbReference type="EMBL" id="SSWX01000054">
    <property type="protein sequence ID" value="THJ30094.1"/>
    <property type="molecule type" value="Genomic_DNA"/>
</dbReference>
<dbReference type="RefSeq" id="WP_136408015.1">
    <property type="nucleotide sequence ID" value="NZ_SSWX01000054.1"/>
</dbReference>
<reference evidence="1 2" key="1">
    <citation type="submission" date="2019-04" db="EMBL/GenBank/DDBJ databases">
        <title>Lampropedia sp YIM MLB12 draf genome.</title>
        <authorList>
            <person name="Wang Y.-X."/>
        </authorList>
    </citation>
    <scope>NUCLEOTIDE SEQUENCE [LARGE SCALE GENOMIC DNA]</scope>
    <source>
        <strain evidence="1 2">YIM MLB12</strain>
    </source>
</reference>